<keyword evidence="2" id="KW-0659">Purine metabolism</keyword>
<dbReference type="GO" id="GO:0006144">
    <property type="term" value="P:purine nucleobase metabolic process"/>
    <property type="evidence" value="ECO:0007669"/>
    <property type="project" value="UniProtKB-KW"/>
</dbReference>
<reference evidence="5" key="1">
    <citation type="submission" date="2018-08" db="EMBL/GenBank/DDBJ databases">
        <authorList>
            <consortium name="PulseNet: The National Subtyping Network for Foodborne Disease Surveillance"/>
            <person name="Tarr C.L."/>
            <person name="Trees E."/>
            <person name="Katz L.S."/>
            <person name="Carleton-Romer H.A."/>
            <person name="Stroika S."/>
            <person name="Kucerova Z."/>
            <person name="Roache K.F."/>
            <person name="Sabol A.L."/>
            <person name="Besser J."/>
            <person name="Gerner-Smidt P."/>
        </authorList>
    </citation>
    <scope>NUCLEOTIDE SEQUENCE</scope>
    <source>
        <strain evidence="5">PNUSAS048855</strain>
    </source>
</reference>
<evidence type="ECO:0000256" key="3">
    <source>
        <dbReference type="ARBA" id="ARBA00023239"/>
    </source>
</evidence>
<evidence type="ECO:0000256" key="2">
    <source>
        <dbReference type="ARBA" id="ARBA00022631"/>
    </source>
</evidence>
<dbReference type="GO" id="GO:0000256">
    <property type="term" value="P:allantoin catabolic process"/>
    <property type="evidence" value="ECO:0007669"/>
    <property type="project" value="InterPro"/>
</dbReference>
<dbReference type="AlphaFoldDB" id="A0A5T5YMU7"/>
<dbReference type="GO" id="GO:0004848">
    <property type="term" value="F:ureidoglycolate hydrolase activity"/>
    <property type="evidence" value="ECO:0007669"/>
    <property type="project" value="InterPro"/>
</dbReference>
<comment type="subunit">
    <text evidence="1">Homodimer.</text>
</comment>
<gene>
    <name evidence="5" type="ORF">DXW22_22825</name>
</gene>
<dbReference type="GO" id="GO:0050385">
    <property type="term" value="F:ureidoglycolate lyase activity"/>
    <property type="evidence" value="ECO:0007669"/>
    <property type="project" value="UniProtKB-EC"/>
</dbReference>
<name>A0A5T5YMU7_SALER</name>
<keyword evidence="3" id="KW-0456">Lyase</keyword>
<dbReference type="Pfam" id="PF04115">
    <property type="entry name" value="Ureidogly_lyase"/>
    <property type="match status" value="1"/>
</dbReference>
<dbReference type="InterPro" id="IPR007247">
    <property type="entry name" value="Ureidogly_lyase"/>
</dbReference>
<comment type="catalytic activity">
    <reaction evidence="4">
        <text>(S)-ureidoglycolate = urea + glyoxylate</text>
        <dbReference type="Rhea" id="RHEA:11304"/>
        <dbReference type="ChEBI" id="CHEBI:16199"/>
        <dbReference type="ChEBI" id="CHEBI:36655"/>
        <dbReference type="ChEBI" id="CHEBI:57296"/>
        <dbReference type="EC" id="4.3.2.3"/>
    </reaction>
</comment>
<dbReference type="InterPro" id="IPR011051">
    <property type="entry name" value="RmlC_Cupin_sf"/>
</dbReference>
<evidence type="ECO:0000313" key="5">
    <source>
        <dbReference type="EMBL" id="EBM3648096.1"/>
    </source>
</evidence>
<sequence>MIKQIKAQQLTAESFSHFGTFYDFESRQGFPLRGDGFLYFPDKIIADSVTRVGYSLLTVERRYPLLIKVIEFHKATWEIIMPLNDDAVIHVSPPSAGRINTDESQAFIVPARTLVKINTGVWHFAPIPVNKEELQALIILPEATYMNDCLVETLHESQQFEIII</sequence>
<evidence type="ECO:0000256" key="4">
    <source>
        <dbReference type="ARBA" id="ARBA00047684"/>
    </source>
</evidence>
<protein>
    <submittedName>
        <fullName evidence="5">DUF4867 family protein</fullName>
    </submittedName>
</protein>
<organism evidence="5">
    <name type="scientific">Salmonella enterica</name>
    <name type="common">Salmonella choleraesuis</name>
    <dbReference type="NCBI Taxonomy" id="28901"/>
    <lineage>
        <taxon>Bacteria</taxon>
        <taxon>Pseudomonadati</taxon>
        <taxon>Pseudomonadota</taxon>
        <taxon>Gammaproteobacteria</taxon>
        <taxon>Enterobacterales</taxon>
        <taxon>Enterobacteriaceae</taxon>
        <taxon>Salmonella</taxon>
    </lineage>
</organism>
<dbReference type="Gene3D" id="2.60.120.480">
    <property type="entry name" value="Ureidoglycolate hydrolase"/>
    <property type="match status" value="1"/>
</dbReference>
<evidence type="ECO:0000256" key="1">
    <source>
        <dbReference type="ARBA" id="ARBA00011738"/>
    </source>
</evidence>
<dbReference type="SUPFAM" id="SSF51182">
    <property type="entry name" value="RmlC-like cupins"/>
    <property type="match status" value="1"/>
</dbReference>
<proteinExistence type="predicted"/>
<dbReference type="InterPro" id="IPR024060">
    <property type="entry name" value="Ureidoglycolate_lyase_dom_sf"/>
</dbReference>
<accession>A0A5T5YMU7</accession>
<comment type="caution">
    <text evidence="5">The sequence shown here is derived from an EMBL/GenBank/DDBJ whole genome shotgun (WGS) entry which is preliminary data.</text>
</comment>
<dbReference type="EMBL" id="AAGCHW010000101">
    <property type="protein sequence ID" value="EBM3648096.1"/>
    <property type="molecule type" value="Genomic_DNA"/>
</dbReference>